<dbReference type="Proteomes" id="UP000177740">
    <property type="component" value="Unassembled WGS sequence"/>
</dbReference>
<comment type="caution">
    <text evidence="4">The sequence shown here is derived from an EMBL/GenBank/DDBJ whole genome shotgun (WGS) entry which is preliminary data.</text>
</comment>
<evidence type="ECO:0000313" key="4">
    <source>
        <dbReference type="EMBL" id="OGZ26823.1"/>
    </source>
</evidence>
<dbReference type="GO" id="GO:0004347">
    <property type="term" value="F:glucose-6-phosphate isomerase activity"/>
    <property type="evidence" value="ECO:0007669"/>
    <property type="project" value="InterPro"/>
</dbReference>
<dbReference type="GO" id="GO:1901135">
    <property type="term" value="P:carbohydrate derivative metabolic process"/>
    <property type="evidence" value="ECO:0007669"/>
    <property type="project" value="InterPro"/>
</dbReference>
<proteinExistence type="inferred from homology"/>
<comment type="similarity">
    <text evidence="1">Belongs to the PGI/PMI family.</text>
</comment>
<evidence type="ECO:0000259" key="3">
    <source>
        <dbReference type="Pfam" id="PF10432"/>
    </source>
</evidence>
<dbReference type="InterPro" id="IPR046348">
    <property type="entry name" value="SIS_dom_sf"/>
</dbReference>
<dbReference type="Pfam" id="PF10432">
    <property type="entry name" value="bact-PGI_C"/>
    <property type="match status" value="1"/>
</dbReference>
<dbReference type="Gene3D" id="3.40.50.10490">
    <property type="entry name" value="Glucose-6-phosphate isomerase like protein, domain 1"/>
    <property type="match status" value="2"/>
</dbReference>
<organism evidence="4 5">
    <name type="scientific">Candidatus Nealsonbacteria bacterium RIFOXYB1_FULL_40_15</name>
    <dbReference type="NCBI Taxonomy" id="1801677"/>
    <lineage>
        <taxon>Bacteria</taxon>
        <taxon>Candidatus Nealsoniibacteriota</taxon>
    </lineage>
</organism>
<dbReference type="NCBIfam" id="TIGR02128">
    <property type="entry name" value="G6PI_arch"/>
    <property type="match status" value="1"/>
</dbReference>
<dbReference type="SUPFAM" id="SSF53697">
    <property type="entry name" value="SIS domain"/>
    <property type="match status" value="1"/>
</dbReference>
<dbReference type="GO" id="GO:0097367">
    <property type="term" value="F:carbohydrate derivative binding"/>
    <property type="evidence" value="ECO:0007669"/>
    <property type="project" value="InterPro"/>
</dbReference>
<dbReference type="AlphaFoldDB" id="A0A1G2EM08"/>
<name>A0A1G2EM08_9BACT</name>
<feature type="domain" description="Bifunctional glucose-6-phosphate/mannose-6-phosphate isomerase C-terminal" evidence="3">
    <location>
        <begin position="160"/>
        <end position="308"/>
    </location>
</feature>
<keyword evidence="2 4" id="KW-0413">Isomerase</keyword>
<dbReference type="GO" id="GO:0005975">
    <property type="term" value="P:carbohydrate metabolic process"/>
    <property type="evidence" value="ECO:0007669"/>
    <property type="project" value="InterPro"/>
</dbReference>
<dbReference type="STRING" id="1801677.A2365_01335"/>
<evidence type="ECO:0000256" key="2">
    <source>
        <dbReference type="ARBA" id="ARBA00023235"/>
    </source>
</evidence>
<gene>
    <name evidence="4" type="ORF">A2365_01335</name>
</gene>
<evidence type="ECO:0000256" key="1">
    <source>
        <dbReference type="ARBA" id="ARBA00010523"/>
    </source>
</evidence>
<dbReference type="CDD" id="cd05637">
    <property type="entry name" value="SIS_PGI_PMI_2"/>
    <property type="match status" value="1"/>
</dbReference>
<reference evidence="4 5" key="1">
    <citation type="journal article" date="2016" name="Nat. Commun.">
        <title>Thousands of microbial genomes shed light on interconnected biogeochemical processes in an aquifer system.</title>
        <authorList>
            <person name="Anantharaman K."/>
            <person name="Brown C.T."/>
            <person name="Hug L.A."/>
            <person name="Sharon I."/>
            <person name="Castelle C.J."/>
            <person name="Probst A.J."/>
            <person name="Thomas B.C."/>
            <person name="Singh A."/>
            <person name="Wilkins M.J."/>
            <person name="Karaoz U."/>
            <person name="Brodie E.L."/>
            <person name="Williams K.H."/>
            <person name="Hubbard S.S."/>
            <person name="Banfield J.F."/>
        </authorList>
    </citation>
    <scope>NUCLEOTIDE SEQUENCE [LARGE SCALE GENOMIC DNA]</scope>
</reference>
<dbReference type="GO" id="GO:0004476">
    <property type="term" value="F:mannose-6-phosphate isomerase activity"/>
    <property type="evidence" value="ECO:0007669"/>
    <property type="project" value="InterPro"/>
</dbReference>
<dbReference type="InterPro" id="IPR019490">
    <property type="entry name" value="Glu6P/Mann6P_isomerase_C"/>
</dbReference>
<protein>
    <submittedName>
        <fullName evidence="4">Bifunctional phosphoglucose/phosphomannose isomerase</fullName>
    </submittedName>
</protein>
<sequence length="311" mass="35130">MKMKEAINGFLDQLRFDPVIENKKRLKKAKDSLVCGMGGSHLAADLAGIPAHSDYGLPKQDLKKKLIILSSYSGNTEEALDSFKEALSKKLSSACISIGGKLLESAEKHSIPYIKMPDTGINPRSALGFSAISLLKILGREKDIEEIKNAADSISMQEAESEGKELAKKLKNRIPVIYSSLKNASLAYNWKIKFNENSKIPAFSNSFPELNHNELVGLENRDLSDRFYFIFLEDREDHPRNLLRMKITKEILEKKNLPVEVLKLKEVPFWEKIFSSILIADWASFYLAEYYNQDVGETRIISELKDSLGKL</sequence>
<dbReference type="EMBL" id="MHMM01000015">
    <property type="protein sequence ID" value="OGZ26823.1"/>
    <property type="molecule type" value="Genomic_DNA"/>
</dbReference>
<evidence type="ECO:0000313" key="5">
    <source>
        <dbReference type="Proteomes" id="UP000177740"/>
    </source>
</evidence>
<accession>A0A1G2EM08</accession>